<dbReference type="Gene3D" id="3.40.50.970">
    <property type="match status" value="2"/>
</dbReference>
<keyword evidence="5" id="KW-0464">Manganese</keyword>
<keyword evidence="4" id="KW-0786">Thiamine pyrophosphate</keyword>
<dbReference type="CDD" id="cd07037">
    <property type="entry name" value="TPP_PYR_MenD"/>
    <property type="match status" value="1"/>
</dbReference>
<dbReference type="GO" id="GO:0030976">
    <property type="term" value="F:thiamine pyrophosphate binding"/>
    <property type="evidence" value="ECO:0007669"/>
    <property type="project" value="InterPro"/>
</dbReference>
<dbReference type="NCBIfam" id="TIGR00173">
    <property type="entry name" value="menD"/>
    <property type="match status" value="1"/>
</dbReference>
<dbReference type="Pfam" id="PF02776">
    <property type="entry name" value="TPP_enzyme_N"/>
    <property type="match status" value="1"/>
</dbReference>
<accession>A0A094R3Y4</accession>
<dbReference type="InterPro" id="IPR029035">
    <property type="entry name" value="DHS-like_NAD/FAD-binding_dom"/>
</dbReference>
<dbReference type="PANTHER" id="PTHR42916:SF1">
    <property type="entry name" value="PROTEIN PHYLLO, CHLOROPLASTIC"/>
    <property type="match status" value="1"/>
</dbReference>
<dbReference type="GO" id="GO:0070204">
    <property type="term" value="F:2-succinyl-5-enolpyruvyl-6-hydroxy-3-cyclohexene-1-carboxylic-acid synthase activity"/>
    <property type="evidence" value="ECO:0007669"/>
    <property type="project" value="InterPro"/>
</dbReference>
<sequence length="560" mass="59279">MSSYGDTAATFSATLVDEWVRQGVRHAVVAPGSRSTPLAVALAMNDAIEVHIFHDERSASFAALGIGTASGVPAVLLCSSGTAGTHFHAAVVEAHQSDVPMIVCTADRPPELRDVAAAQTIDQTHLFGSAVRWFHDPGVPTRDAAMTWRSLAARTVQAAVGIHPGPVHLNLPFREPLTGDVVDMPPPREKKWSDVIHLGTSENQDVSVIVSAISGRRGVIVAGRGASREVLSLAQSLGWPIFADAVSGVRESNSAVIIGFDAILRSEKFASTHIPEVVLRIGAPPASKVLAQWVSKIDCPVIQVRSSSMVIDPDHKVQFTLIGDVDSATRTLASVATACDKSWLTSWSKAEVAAQQVMSDWMSENFSEPSIARTVTSAMTVGSHLVVSSSMPIRDVEWFGTTTSGVTVHSNRGTNGIDGVVSTAVGVSLATKARVTLLIGDIACLHDSNGLWALNRRDVDLTIVVTNNDGGSIFSFLPQAQIVSNSHFELLYGTPHGASFEHLAATHGIAFERVTTVSELAATLQHGGTRLIEVPCDRFSNVSQHEALQSAVVAAVEATA</sequence>
<evidence type="ECO:0000259" key="6">
    <source>
        <dbReference type="Pfam" id="PF02775"/>
    </source>
</evidence>
<name>A0A094R3Y4_9ZZZZ</name>
<dbReference type="PIRSF" id="PIRSF004983">
    <property type="entry name" value="MenD"/>
    <property type="match status" value="1"/>
</dbReference>
<evidence type="ECO:0000259" key="8">
    <source>
        <dbReference type="Pfam" id="PF16582"/>
    </source>
</evidence>
<dbReference type="InterPro" id="IPR004433">
    <property type="entry name" value="MenaQ_synth_MenD"/>
</dbReference>
<protein>
    <recommendedName>
        <fullName evidence="10">2-succinyl-5-enolpyruvyl-6-hydroxy-3-cyclohexene-1-carboxylate synthase</fullName>
    </recommendedName>
</protein>
<dbReference type="HAMAP" id="MF_01659">
    <property type="entry name" value="MenD"/>
    <property type="match status" value="1"/>
</dbReference>
<dbReference type="AlphaFoldDB" id="A0A094R3Y4"/>
<dbReference type="CDD" id="cd02009">
    <property type="entry name" value="TPP_SHCHC_synthase"/>
    <property type="match status" value="1"/>
</dbReference>
<evidence type="ECO:0000259" key="7">
    <source>
        <dbReference type="Pfam" id="PF02776"/>
    </source>
</evidence>
<dbReference type="Gene3D" id="3.40.50.1220">
    <property type="entry name" value="TPP-binding domain"/>
    <property type="match status" value="1"/>
</dbReference>
<dbReference type="PANTHER" id="PTHR42916">
    <property type="entry name" value="2-SUCCINYL-5-ENOLPYRUVYL-6-HYDROXY-3-CYCLOHEXENE-1-CARBOXYLATE SYNTHASE"/>
    <property type="match status" value="1"/>
</dbReference>
<dbReference type="Pfam" id="PF16582">
    <property type="entry name" value="TPP_enzyme_M_2"/>
    <property type="match status" value="1"/>
</dbReference>
<evidence type="ECO:0000256" key="4">
    <source>
        <dbReference type="ARBA" id="ARBA00023052"/>
    </source>
</evidence>
<dbReference type="InterPro" id="IPR012001">
    <property type="entry name" value="Thiamin_PyroP_enz_TPP-bd_dom"/>
</dbReference>
<dbReference type="GO" id="GO:0009234">
    <property type="term" value="P:menaquinone biosynthetic process"/>
    <property type="evidence" value="ECO:0007669"/>
    <property type="project" value="InterPro"/>
</dbReference>
<proteinExistence type="inferred from homology"/>
<dbReference type="InterPro" id="IPR029061">
    <property type="entry name" value="THDP-binding"/>
</dbReference>
<dbReference type="Pfam" id="PF02775">
    <property type="entry name" value="TPP_enzyme_C"/>
    <property type="match status" value="1"/>
</dbReference>
<feature type="domain" description="Thiamine pyrophosphate enzyme N-terminal TPP-binding" evidence="7">
    <location>
        <begin position="11"/>
        <end position="125"/>
    </location>
</feature>
<dbReference type="SUPFAM" id="SSF52467">
    <property type="entry name" value="DHS-like NAD/FAD-binding domain"/>
    <property type="match status" value="1"/>
</dbReference>
<evidence type="ECO:0000256" key="1">
    <source>
        <dbReference type="ARBA" id="ARBA00022679"/>
    </source>
</evidence>
<dbReference type="InterPro" id="IPR011766">
    <property type="entry name" value="TPP_enzyme_TPP-bd"/>
</dbReference>
<evidence type="ECO:0000256" key="5">
    <source>
        <dbReference type="ARBA" id="ARBA00023211"/>
    </source>
</evidence>
<comment type="caution">
    <text evidence="9">The sequence shown here is derived from an EMBL/GenBank/DDBJ whole genome shotgun (WGS) entry which is preliminary data.</text>
</comment>
<feature type="domain" description="Thiamine pyrophosphate enzyme TPP-binding" evidence="6">
    <location>
        <begin position="421"/>
        <end position="526"/>
    </location>
</feature>
<feature type="domain" description="Menaquinone biosynthesis protein MenD middle" evidence="8">
    <location>
        <begin position="213"/>
        <end position="383"/>
    </location>
</feature>
<keyword evidence="1" id="KW-0808">Transferase</keyword>
<evidence type="ECO:0008006" key="10">
    <source>
        <dbReference type="Google" id="ProtNLM"/>
    </source>
</evidence>
<keyword evidence="2" id="KW-0479">Metal-binding</keyword>
<evidence type="ECO:0000313" key="9">
    <source>
        <dbReference type="EMBL" id="KGA21736.1"/>
    </source>
</evidence>
<gene>
    <name evidence="9" type="ORF">GM51_0870</name>
</gene>
<evidence type="ECO:0000256" key="2">
    <source>
        <dbReference type="ARBA" id="ARBA00022723"/>
    </source>
</evidence>
<evidence type="ECO:0000256" key="3">
    <source>
        <dbReference type="ARBA" id="ARBA00022842"/>
    </source>
</evidence>
<dbReference type="GO" id="GO:0046872">
    <property type="term" value="F:metal ion binding"/>
    <property type="evidence" value="ECO:0007669"/>
    <property type="project" value="UniProtKB-KW"/>
</dbReference>
<dbReference type="InterPro" id="IPR032264">
    <property type="entry name" value="MenD_middle"/>
</dbReference>
<dbReference type="EMBL" id="JNSL01000002">
    <property type="protein sequence ID" value="KGA21736.1"/>
    <property type="molecule type" value="Genomic_DNA"/>
</dbReference>
<organism evidence="9">
    <name type="scientific">freshwater metagenome</name>
    <dbReference type="NCBI Taxonomy" id="449393"/>
    <lineage>
        <taxon>unclassified sequences</taxon>
        <taxon>metagenomes</taxon>
        <taxon>ecological metagenomes</taxon>
    </lineage>
</organism>
<keyword evidence="3" id="KW-0460">Magnesium</keyword>
<reference evidence="9" key="1">
    <citation type="submission" date="2014-06" db="EMBL/GenBank/DDBJ databases">
        <title>Key roles for freshwater Actinobacteria revealed by deep metagenomic sequencing.</title>
        <authorList>
            <person name="Ghai R."/>
            <person name="Mizuno C.M."/>
            <person name="Picazo A."/>
            <person name="Camacho A."/>
            <person name="Rodriguez-Valera F."/>
        </authorList>
    </citation>
    <scope>NUCLEOTIDE SEQUENCE</scope>
</reference>
<dbReference type="SUPFAM" id="SSF52518">
    <property type="entry name" value="Thiamin diphosphate-binding fold (THDP-binding)"/>
    <property type="match status" value="2"/>
</dbReference>